<dbReference type="InterPro" id="IPR028359">
    <property type="entry name" value="UDP_ManNAc/GlcNAc_DH"/>
</dbReference>
<dbReference type="GO" id="GO:0016616">
    <property type="term" value="F:oxidoreductase activity, acting on the CH-OH group of donors, NAD or NADP as acceptor"/>
    <property type="evidence" value="ECO:0007669"/>
    <property type="project" value="InterPro"/>
</dbReference>
<dbReference type="PIRSF" id="PIRSF500136">
    <property type="entry name" value="UDP_ManNAc_DH"/>
    <property type="match status" value="1"/>
</dbReference>
<evidence type="ECO:0000256" key="2">
    <source>
        <dbReference type="ARBA" id="ARBA00023002"/>
    </source>
</evidence>
<gene>
    <name evidence="6" type="ORF">K8V85_03410</name>
</gene>
<evidence type="ECO:0000256" key="3">
    <source>
        <dbReference type="ARBA" id="ARBA00023027"/>
    </source>
</evidence>
<dbReference type="EMBL" id="DYVT01000040">
    <property type="protein sequence ID" value="HJF67337.1"/>
    <property type="molecule type" value="Genomic_DNA"/>
</dbReference>
<comment type="similarity">
    <text evidence="1 4">Belongs to the UDP-glucose/GDP-mannose dehydrogenase family.</text>
</comment>
<organism evidence="6 7">
    <name type="scientific">Staphylococcus kloosii</name>
    <dbReference type="NCBI Taxonomy" id="29384"/>
    <lineage>
        <taxon>Bacteria</taxon>
        <taxon>Bacillati</taxon>
        <taxon>Bacillota</taxon>
        <taxon>Bacilli</taxon>
        <taxon>Bacillales</taxon>
        <taxon>Staphylococcaceae</taxon>
        <taxon>Staphylococcus</taxon>
    </lineage>
</organism>
<dbReference type="Pfam" id="PF03720">
    <property type="entry name" value="UDPG_MGDP_dh_C"/>
    <property type="match status" value="1"/>
</dbReference>
<accession>A0A921GZB2</accession>
<dbReference type="SUPFAM" id="SSF48179">
    <property type="entry name" value="6-phosphogluconate dehydrogenase C-terminal domain-like"/>
    <property type="match status" value="1"/>
</dbReference>
<dbReference type="NCBIfam" id="TIGR03026">
    <property type="entry name" value="NDP-sugDHase"/>
    <property type="match status" value="1"/>
</dbReference>
<dbReference type="PANTHER" id="PTHR43491">
    <property type="entry name" value="UDP-N-ACETYL-D-MANNOSAMINE DEHYDROGENASE"/>
    <property type="match status" value="1"/>
</dbReference>
<keyword evidence="2" id="KW-0560">Oxidoreductase</keyword>
<evidence type="ECO:0000313" key="7">
    <source>
        <dbReference type="Proteomes" id="UP000706163"/>
    </source>
</evidence>
<dbReference type="AlphaFoldDB" id="A0A921GZB2"/>
<keyword evidence="3" id="KW-0520">NAD</keyword>
<dbReference type="InterPro" id="IPR001732">
    <property type="entry name" value="UDP-Glc/GDP-Man_DH_N"/>
</dbReference>
<dbReference type="PIRSF" id="PIRSF000124">
    <property type="entry name" value="UDPglc_GDPman_dh"/>
    <property type="match status" value="1"/>
</dbReference>
<evidence type="ECO:0000256" key="1">
    <source>
        <dbReference type="ARBA" id="ARBA00006601"/>
    </source>
</evidence>
<evidence type="ECO:0000313" key="6">
    <source>
        <dbReference type="EMBL" id="HJF67337.1"/>
    </source>
</evidence>
<name>A0A921GZB2_9STAP</name>
<feature type="domain" description="UDP-glucose/GDP-mannose dehydrogenase C-terminal" evidence="5">
    <location>
        <begin position="316"/>
        <end position="415"/>
    </location>
</feature>
<dbReference type="GO" id="GO:0016628">
    <property type="term" value="F:oxidoreductase activity, acting on the CH-CH group of donors, NAD or NADP as acceptor"/>
    <property type="evidence" value="ECO:0007669"/>
    <property type="project" value="InterPro"/>
</dbReference>
<dbReference type="PANTHER" id="PTHR43491:SF2">
    <property type="entry name" value="UDP-N-ACETYL-D-MANNOSAMINE DEHYDROGENASE"/>
    <property type="match status" value="1"/>
</dbReference>
<dbReference type="Pfam" id="PF00984">
    <property type="entry name" value="UDPG_MGDP_dh"/>
    <property type="match status" value="1"/>
</dbReference>
<evidence type="ECO:0000256" key="4">
    <source>
        <dbReference type="PIRNR" id="PIRNR000124"/>
    </source>
</evidence>
<dbReference type="InterPro" id="IPR014027">
    <property type="entry name" value="UDP-Glc/GDP-Man_DH_C"/>
</dbReference>
<dbReference type="InterPro" id="IPR008927">
    <property type="entry name" value="6-PGluconate_DH-like_C_sf"/>
</dbReference>
<proteinExistence type="inferred from homology"/>
<dbReference type="InterPro" id="IPR036291">
    <property type="entry name" value="NAD(P)-bd_dom_sf"/>
</dbReference>
<dbReference type="Pfam" id="PF03721">
    <property type="entry name" value="UDPG_MGDP_dh_N"/>
    <property type="match status" value="1"/>
</dbReference>
<reference evidence="6" key="1">
    <citation type="journal article" date="2021" name="PeerJ">
        <title>Extensive microbial diversity within the chicken gut microbiome revealed by metagenomics and culture.</title>
        <authorList>
            <person name="Gilroy R."/>
            <person name="Ravi A."/>
            <person name="Getino M."/>
            <person name="Pursley I."/>
            <person name="Horton D.L."/>
            <person name="Alikhan N.F."/>
            <person name="Baker D."/>
            <person name="Gharbi K."/>
            <person name="Hall N."/>
            <person name="Watson M."/>
            <person name="Adriaenssens E.M."/>
            <person name="Foster-Nyarko E."/>
            <person name="Jarju S."/>
            <person name="Secka A."/>
            <person name="Antonio M."/>
            <person name="Oren A."/>
            <person name="Chaudhuri R.R."/>
            <person name="La Ragione R."/>
            <person name="Hildebrand F."/>
            <person name="Pallen M.J."/>
        </authorList>
    </citation>
    <scope>NUCLEOTIDE SEQUENCE</scope>
    <source>
        <strain evidence="6">CHK149-3286</strain>
    </source>
</reference>
<dbReference type="SUPFAM" id="SSF51735">
    <property type="entry name" value="NAD(P)-binding Rossmann-fold domains"/>
    <property type="match status" value="1"/>
</dbReference>
<sequence>MLSVKKNIAVVGLGYVGLPVAVAFGKENKVIGFDVNTQRIKELNNHIDCTNEVTINELKEANIKFTNHKEELTTADFIIVAVPTPIDEHNQPDLTPLIKASETVGSVLQKGTIVVFESTVYPGATEEVCVPILEKESKLVYGKDFYVGYSPERINPGDTTHRFTTIKKIVAGQNETITNEMAEVYESVIEAGVYKASSIKVAEAAKVIENTQRDVNIALMNELAIIFNQLDIDTSEVLKAAGTKWNFLNFKPGLVGGHCIGVDPYYLTYKAESIGYHPEVILSGRRINDNIAKFIALNIIKALIKQGITIQGAKVNVYGLTFKENCPDLRNTKVIQVIKELKEYGLEIYSHDPVADKVEATKIYGIELQDFETLPQADVAIFAVAHDLYLQQKQSYLNLIKDKGVICDVKAIIADDDVKATQYLWRL</sequence>
<dbReference type="GO" id="GO:0051287">
    <property type="term" value="F:NAD binding"/>
    <property type="evidence" value="ECO:0007669"/>
    <property type="project" value="InterPro"/>
</dbReference>
<comment type="caution">
    <text evidence="6">The sequence shown here is derived from an EMBL/GenBank/DDBJ whole genome shotgun (WGS) entry which is preliminary data.</text>
</comment>
<dbReference type="SUPFAM" id="SSF52413">
    <property type="entry name" value="UDP-glucose/GDP-mannose dehydrogenase C-terminal domain"/>
    <property type="match status" value="1"/>
</dbReference>
<evidence type="ECO:0000259" key="5">
    <source>
        <dbReference type="SMART" id="SM00984"/>
    </source>
</evidence>
<dbReference type="InterPro" id="IPR014026">
    <property type="entry name" value="UDP-Glc/GDP-Man_DH_dimer"/>
</dbReference>
<dbReference type="InterPro" id="IPR017476">
    <property type="entry name" value="UDP-Glc/GDP-Man"/>
</dbReference>
<dbReference type="SMART" id="SM00984">
    <property type="entry name" value="UDPG_MGDP_dh_C"/>
    <property type="match status" value="1"/>
</dbReference>
<reference evidence="6" key="2">
    <citation type="submission" date="2021-09" db="EMBL/GenBank/DDBJ databases">
        <authorList>
            <person name="Gilroy R."/>
        </authorList>
    </citation>
    <scope>NUCLEOTIDE SEQUENCE</scope>
    <source>
        <strain evidence="6">CHK149-3286</strain>
    </source>
</reference>
<dbReference type="Proteomes" id="UP000706163">
    <property type="component" value="Unassembled WGS sequence"/>
</dbReference>
<dbReference type="Gene3D" id="3.40.50.720">
    <property type="entry name" value="NAD(P)-binding Rossmann-like Domain"/>
    <property type="match status" value="2"/>
</dbReference>
<dbReference type="GO" id="GO:0000271">
    <property type="term" value="P:polysaccharide biosynthetic process"/>
    <property type="evidence" value="ECO:0007669"/>
    <property type="project" value="InterPro"/>
</dbReference>
<protein>
    <submittedName>
        <fullName evidence="6">Nucleotide sugar dehydrogenase</fullName>
    </submittedName>
</protein>
<dbReference type="InterPro" id="IPR036220">
    <property type="entry name" value="UDP-Glc/GDP-Man_DH_C_sf"/>
</dbReference>